<dbReference type="AlphaFoldDB" id="A0A931CAV5"/>
<dbReference type="CDD" id="cd08267">
    <property type="entry name" value="MDR1"/>
    <property type="match status" value="1"/>
</dbReference>
<evidence type="ECO:0000259" key="1">
    <source>
        <dbReference type="SMART" id="SM00829"/>
    </source>
</evidence>
<sequence length="319" mass="32939">MKALVQLGYGTPGRLALRDVGTPVPRSGEVLVRVHAAGLNAADRLMLRGDPFAIRAAAGGLRRPRRDFVTGRAFAGRVESVGSGVEGLRVGDEVFAEGTGAIAEFARVRARLAAPKPAGMTFIEAAALPVGGTTALQGVRDALRVRPGQKILITGASGGVGTFAVEIAADLGAHVTASCAGRNAELMKSIGAEAVVDYEKQATPGEGFDAILDLAGNYPLPVLRKALAPGGLLSLSVGTGGHWLGPARRILAAKLTGRRASSLVARLNRDDLSALAALVVEKRVRPVIDRVYPLAEAVAAMDQIDRGRVAGKVVVTVAE</sequence>
<keyword evidence="3" id="KW-1185">Reference proteome</keyword>
<dbReference type="Gene3D" id="3.40.50.720">
    <property type="entry name" value="NAD(P)-binding Rossmann-like Domain"/>
    <property type="match status" value="1"/>
</dbReference>
<evidence type="ECO:0000313" key="2">
    <source>
        <dbReference type="EMBL" id="MBG0564007.1"/>
    </source>
</evidence>
<gene>
    <name evidence="2" type="ORF">I4J89_21400</name>
</gene>
<dbReference type="InterPro" id="IPR013154">
    <property type="entry name" value="ADH-like_N"/>
</dbReference>
<dbReference type="Pfam" id="PF08240">
    <property type="entry name" value="ADH_N"/>
    <property type="match status" value="1"/>
</dbReference>
<dbReference type="InterPro" id="IPR011032">
    <property type="entry name" value="GroES-like_sf"/>
</dbReference>
<reference evidence="2" key="1">
    <citation type="submission" date="2020-11" db="EMBL/GenBank/DDBJ databases">
        <title>Isolation and identification of active actinomycetes.</title>
        <authorList>
            <person name="Sun X."/>
        </authorList>
    </citation>
    <scope>NUCLEOTIDE SEQUENCE</scope>
    <source>
        <strain evidence="2">NEAU-A11</strain>
    </source>
</reference>
<dbReference type="PANTHER" id="PTHR11695:SF294">
    <property type="entry name" value="RETICULON-4-INTERACTING PROTEIN 1, MITOCHONDRIAL"/>
    <property type="match status" value="1"/>
</dbReference>
<dbReference type="InterPro" id="IPR036291">
    <property type="entry name" value="NAD(P)-bd_dom_sf"/>
</dbReference>
<dbReference type="Pfam" id="PF13602">
    <property type="entry name" value="ADH_zinc_N_2"/>
    <property type="match status" value="1"/>
</dbReference>
<dbReference type="InterPro" id="IPR050700">
    <property type="entry name" value="YIM1/Zinc_Alcohol_DH_Fams"/>
</dbReference>
<dbReference type="GO" id="GO:0016491">
    <property type="term" value="F:oxidoreductase activity"/>
    <property type="evidence" value="ECO:0007669"/>
    <property type="project" value="InterPro"/>
</dbReference>
<protein>
    <submittedName>
        <fullName evidence="2">NAD(P)-dependent alcohol dehydrogenase</fullName>
    </submittedName>
</protein>
<comment type="caution">
    <text evidence="2">The sequence shown here is derived from an EMBL/GenBank/DDBJ whole genome shotgun (WGS) entry which is preliminary data.</text>
</comment>
<dbReference type="Gene3D" id="3.90.180.10">
    <property type="entry name" value="Medium-chain alcohol dehydrogenases, catalytic domain"/>
    <property type="match status" value="1"/>
</dbReference>
<dbReference type="EMBL" id="JADQTO010000009">
    <property type="protein sequence ID" value="MBG0564007.1"/>
    <property type="molecule type" value="Genomic_DNA"/>
</dbReference>
<feature type="domain" description="Enoyl reductase (ER)" evidence="1">
    <location>
        <begin position="10"/>
        <end position="315"/>
    </location>
</feature>
<organism evidence="2 3">
    <name type="scientific">Actinoplanes aureus</name>
    <dbReference type="NCBI Taxonomy" id="2792083"/>
    <lineage>
        <taxon>Bacteria</taxon>
        <taxon>Bacillati</taxon>
        <taxon>Actinomycetota</taxon>
        <taxon>Actinomycetes</taxon>
        <taxon>Micromonosporales</taxon>
        <taxon>Micromonosporaceae</taxon>
        <taxon>Actinoplanes</taxon>
    </lineage>
</organism>
<dbReference type="PANTHER" id="PTHR11695">
    <property type="entry name" value="ALCOHOL DEHYDROGENASE RELATED"/>
    <property type="match status" value="1"/>
</dbReference>
<accession>A0A931CAV5</accession>
<proteinExistence type="predicted"/>
<dbReference type="InterPro" id="IPR020843">
    <property type="entry name" value="ER"/>
</dbReference>
<name>A0A931CAV5_9ACTN</name>
<dbReference type="RefSeq" id="WP_196415772.1">
    <property type="nucleotide sequence ID" value="NZ_JADQTO010000009.1"/>
</dbReference>
<dbReference type="SMART" id="SM00829">
    <property type="entry name" value="PKS_ER"/>
    <property type="match status" value="1"/>
</dbReference>
<dbReference type="SUPFAM" id="SSF51735">
    <property type="entry name" value="NAD(P)-binding Rossmann-fold domains"/>
    <property type="match status" value="1"/>
</dbReference>
<evidence type="ECO:0000313" key="3">
    <source>
        <dbReference type="Proteomes" id="UP000598146"/>
    </source>
</evidence>
<dbReference type="Proteomes" id="UP000598146">
    <property type="component" value="Unassembled WGS sequence"/>
</dbReference>
<dbReference type="SUPFAM" id="SSF50129">
    <property type="entry name" value="GroES-like"/>
    <property type="match status" value="1"/>
</dbReference>